<name>A0ABN9C7C2_9NEOB</name>
<keyword evidence="2" id="KW-1185">Reference proteome</keyword>
<organism evidence="1 2">
    <name type="scientific">Staurois parvus</name>
    <dbReference type="NCBI Taxonomy" id="386267"/>
    <lineage>
        <taxon>Eukaryota</taxon>
        <taxon>Metazoa</taxon>
        <taxon>Chordata</taxon>
        <taxon>Craniata</taxon>
        <taxon>Vertebrata</taxon>
        <taxon>Euteleostomi</taxon>
        <taxon>Amphibia</taxon>
        <taxon>Batrachia</taxon>
        <taxon>Anura</taxon>
        <taxon>Neobatrachia</taxon>
        <taxon>Ranoidea</taxon>
        <taxon>Ranidae</taxon>
        <taxon>Staurois</taxon>
    </lineage>
</organism>
<gene>
    <name evidence="1" type="ORF">SPARVUS_LOCUS4402804</name>
</gene>
<dbReference type="Proteomes" id="UP001162483">
    <property type="component" value="Unassembled WGS sequence"/>
</dbReference>
<protein>
    <submittedName>
        <fullName evidence="1">Uncharacterized protein</fullName>
    </submittedName>
</protein>
<dbReference type="EMBL" id="CATNWA010008175">
    <property type="protein sequence ID" value="CAI9555561.1"/>
    <property type="molecule type" value="Genomic_DNA"/>
</dbReference>
<accession>A0ABN9C7C2</accession>
<sequence>MPSGKQPMSGRERGCSTSMKPLICSAKRCQHLHMRKDFRELKLCVLPLYTSLS</sequence>
<evidence type="ECO:0000313" key="1">
    <source>
        <dbReference type="EMBL" id="CAI9555561.1"/>
    </source>
</evidence>
<evidence type="ECO:0000313" key="2">
    <source>
        <dbReference type="Proteomes" id="UP001162483"/>
    </source>
</evidence>
<reference evidence="1" key="1">
    <citation type="submission" date="2023-05" db="EMBL/GenBank/DDBJ databases">
        <authorList>
            <person name="Stuckert A."/>
        </authorList>
    </citation>
    <scope>NUCLEOTIDE SEQUENCE</scope>
</reference>
<comment type="caution">
    <text evidence="1">The sequence shown here is derived from an EMBL/GenBank/DDBJ whole genome shotgun (WGS) entry which is preliminary data.</text>
</comment>
<proteinExistence type="predicted"/>